<protein>
    <submittedName>
        <fullName evidence="2">Uncharacterized protein</fullName>
    </submittedName>
</protein>
<reference evidence="2 3" key="1">
    <citation type="journal article" date="2023" name="bioRxiv">
        <title>High-quality genome assemblies of four members of thePodospora anserinaspecies complex.</title>
        <authorList>
            <person name="Ament-Velasquez S.L."/>
            <person name="Vogan A.A."/>
            <person name="Wallerman O."/>
            <person name="Hartmann F."/>
            <person name="Gautier V."/>
            <person name="Silar P."/>
            <person name="Giraud T."/>
            <person name="Johannesson H."/>
        </authorList>
    </citation>
    <scope>NUCLEOTIDE SEQUENCE [LARGE SCALE GENOMIC DNA]</scope>
    <source>
        <strain evidence="2 3">CBS 415.72m</strain>
    </source>
</reference>
<evidence type="ECO:0000313" key="3">
    <source>
        <dbReference type="Proteomes" id="UP001323405"/>
    </source>
</evidence>
<dbReference type="EMBL" id="JAFFHA010000001">
    <property type="protein sequence ID" value="KAK4660814.1"/>
    <property type="molecule type" value="Genomic_DNA"/>
</dbReference>
<dbReference type="Proteomes" id="UP001323405">
    <property type="component" value="Unassembled WGS sequence"/>
</dbReference>
<keyword evidence="1" id="KW-0472">Membrane</keyword>
<name>A0ABR0GYR3_9PEZI</name>
<dbReference type="GeneID" id="87906562"/>
<organism evidence="2 3">
    <name type="scientific">Podospora pseudocomata</name>
    <dbReference type="NCBI Taxonomy" id="2093779"/>
    <lineage>
        <taxon>Eukaryota</taxon>
        <taxon>Fungi</taxon>
        <taxon>Dikarya</taxon>
        <taxon>Ascomycota</taxon>
        <taxon>Pezizomycotina</taxon>
        <taxon>Sordariomycetes</taxon>
        <taxon>Sordariomycetidae</taxon>
        <taxon>Sordariales</taxon>
        <taxon>Podosporaceae</taxon>
        <taxon>Podospora</taxon>
    </lineage>
</organism>
<evidence type="ECO:0000256" key="1">
    <source>
        <dbReference type="SAM" id="Phobius"/>
    </source>
</evidence>
<evidence type="ECO:0000313" key="2">
    <source>
        <dbReference type="EMBL" id="KAK4660814.1"/>
    </source>
</evidence>
<comment type="caution">
    <text evidence="2">The sequence shown here is derived from an EMBL/GenBank/DDBJ whole genome shotgun (WGS) entry which is preliminary data.</text>
</comment>
<proteinExistence type="predicted"/>
<keyword evidence="1" id="KW-0812">Transmembrane</keyword>
<keyword evidence="1" id="KW-1133">Transmembrane helix</keyword>
<accession>A0ABR0GYR3</accession>
<keyword evidence="3" id="KW-1185">Reference proteome</keyword>
<feature type="transmembrane region" description="Helical" evidence="1">
    <location>
        <begin position="75"/>
        <end position="100"/>
    </location>
</feature>
<gene>
    <name evidence="2" type="ORF">QC762_122390</name>
</gene>
<sequence>MVSRGSTKWLLVPDVVHGFDSANWRNKSLWGDEEARMDAEMKTMAYQREVIEWLWGGLFGWLPTEEDLTIPPSQYGLQVVMGFGFGFNMGTLLMMMPLAVKQEDMRMLSGVLLSTLS</sequence>
<dbReference type="RefSeq" id="XP_062749784.1">
    <property type="nucleotide sequence ID" value="XM_062886655.1"/>
</dbReference>